<dbReference type="SUPFAM" id="SSF54211">
    <property type="entry name" value="Ribosomal protein S5 domain 2-like"/>
    <property type="match status" value="2"/>
</dbReference>
<comment type="similarity">
    <text evidence="12">Belongs to the LpxC family.</text>
</comment>
<dbReference type="RefSeq" id="WP_107683980.1">
    <property type="nucleotide sequence ID" value="NZ_PZKL01000037.1"/>
</dbReference>
<dbReference type="NCBIfam" id="TIGR00325">
    <property type="entry name" value="lpxC"/>
    <property type="match status" value="1"/>
</dbReference>
<evidence type="ECO:0000256" key="12">
    <source>
        <dbReference type="HAMAP-Rule" id="MF_00388"/>
    </source>
</evidence>
<dbReference type="EC" id="3.5.1.108" evidence="4 12"/>
<dbReference type="Gene3D" id="3.30.230.20">
    <property type="entry name" value="lpxc deacetylase, domain 1"/>
    <property type="match status" value="1"/>
</dbReference>
<evidence type="ECO:0000256" key="4">
    <source>
        <dbReference type="ARBA" id="ARBA00012745"/>
    </source>
</evidence>
<proteinExistence type="inferred from homology"/>
<organism evidence="13 14">
    <name type="scientific">Aeromonas veronii</name>
    <dbReference type="NCBI Taxonomy" id="654"/>
    <lineage>
        <taxon>Bacteria</taxon>
        <taxon>Pseudomonadati</taxon>
        <taxon>Pseudomonadota</taxon>
        <taxon>Gammaproteobacteria</taxon>
        <taxon>Aeromonadales</taxon>
        <taxon>Aeromonadaceae</taxon>
        <taxon>Aeromonas</taxon>
    </lineage>
</organism>
<dbReference type="PANTHER" id="PTHR33694:SF1">
    <property type="entry name" value="UDP-3-O-ACYL-N-ACETYLGLUCOSAMINE DEACETYLASE 1, MITOCHONDRIAL-RELATED"/>
    <property type="match status" value="1"/>
</dbReference>
<evidence type="ECO:0000256" key="6">
    <source>
        <dbReference type="ARBA" id="ARBA00022556"/>
    </source>
</evidence>
<keyword evidence="9 12" id="KW-0862">Zinc</keyword>
<dbReference type="AlphaFoldDB" id="A0A2T4MZY6"/>
<dbReference type="PANTHER" id="PTHR33694">
    <property type="entry name" value="UDP-3-O-ACYL-N-ACETYLGLUCOSAMINE DEACETYLASE 1, MITOCHONDRIAL-RELATED"/>
    <property type="match status" value="1"/>
</dbReference>
<keyword evidence="5 12" id="KW-0444">Lipid biosynthesis</keyword>
<dbReference type="EMBL" id="PZKL01000037">
    <property type="protein sequence ID" value="PTH80096.1"/>
    <property type="molecule type" value="Genomic_DNA"/>
</dbReference>
<evidence type="ECO:0000256" key="2">
    <source>
        <dbReference type="ARBA" id="ARBA00002923"/>
    </source>
</evidence>
<dbReference type="Gene3D" id="3.30.1700.10">
    <property type="entry name" value="lpxc deacetylase, domain 2"/>
    <property type="match status" value="1"/>
</dbReference>
<dbReference type="Proteomes" id="UP000241986">
    <property type="component" value="Unassembled WGS sequence"/>
</dbReference>
<keyword evidence="10 12" id="KW-0443">Lipid metabolism</keyword>
<dbReference type="InterPro" id="IPR020568">
    <property type="entry name" value="Ribosomal_Su5_D2-typ_SF"/>
</dbReference>
<dbReference type="GO" id="GO:0046872">
    <property type="term" value="F:metal ion binding"/>
    <property type="evidence" value="ECO:0007669"/>
    <property type="project" value="UniProtKB-KW"/>
</dbReference>
<dbReference type="GO" id="GO:0016020">
    <property type="term" value="C:membrane"/>
    <property type="evidence" value="ECO:0007669"/>
    <property type="project" value="GOC"/>
</dbReference>
<evidence type="ECO:0000256" key="7">
    <source>
        <dbReference type="ARBA" id="ARBA00022723"/>
    </source>
</evidence>
<keyword evidence="8 12" id="KW-0378">Hydrolase</keyword>
<dbReference type="HAMAP" id="MF_00388">
    <property type="entry name" value="LpxC"/>
    <property type="match status" value="1"/>
</dbReference>
<keyword evidence="7 12" id="KW-0479">Metal-binding</keyword>
<evidence type="ECO:0000256" key="5">
    <source>
        <dbReference type="ARBA" id="ARBA00022516"/>
    </source>
</evidence>
<dbReference type="InterPro" id="IPR011334">
    <property type="entry name" value="UDP-acyl_GlcNac_deAcase_C"/>
</dbReference>
<evidence type="ECO:0000256" key="11">
    <source>
        <dbReference type="ARBA" id="ARBA00024535"/>
    </source>
</evidence>
<dbReference type="InterPro" id="IPR015870">
    <property type="entry name" value="UDP-acyl_N-AcGlcN_deAcase_N"/>
</dbReference>
<dbReference type="UniPathway" id="UPA00359">
    <property type="reaction ID" value="UER00478"/>
</dbReference>
<evidence type="ECO:0000313" key="13">
    <source>
        <dbReference type="EMBL" id="PTH80096.1"/>
    </source>
</evidence>
<comment type="function">
    <text evidence="2 12">Catalyzes the hydrolysis of UDP-3-O-myristoyl-N-acetylglucosamine to form UDP-3-O-myristoylglucosamine and acetate, the committed step in lipid A biosynthesis.</text>
</comment>
<dbReference type="Pfam" id="PF03331">
    <property type="entry name" value="LpxC"/>
    <property type="match status" value="1"/>
</dbReference>
<dbReference type="InterPro" id="IPR004463">
    <property type="entry name" value="UDP-acyl_GlcNac_deAcase"/>
</dbReference>
<feature type="binding site" evidence="12">
    <location>
        <position position="79"/>
    </location>
    <ligand>
        <name>Zn(2+)</name>
        <dbReference type="ChEBI" id="CHEBI:29105"/>
    </ligand>
</feature>
<evidence type="ECO:0000256" key="3">
    <source>
        <dbReference type="ARBA" id="ARBA00005002"/>
    </source>
</evidence>
<evidence type="ECO:0000256" key="9">
    <source>
        <dbReference type="ARBA" id="ARBA00022833"/>
    </source>
</evidence>
<comment type="catalytic activity">
    <reaction evidence="11 12">
        <text>a UDP-3-O-[(3R)-3-hydroxyacyl]-N-acetyl-alpha-D-glucosamine + H2O = a UDP-3-O-[(3R)-3-hydroxyacyl]-alpha-D-glucosamine + acetate</text>
        <dbReference type="Rhea" id="RHEA:67816"/>
        <dbReference type="ChEBI" id="CHEBI:15377"/>
        <dbReference type="ChEBI" id="CHEBI:30089"/>
        <dbReference type="ChEBI" id="CHEBI:137740"/>
        <dbReference type="ChEBI" id="CHEBI:173225"/>
        <dbReference type="EC" id="3.5.1.108"/>
    </reaction>
</comment>
<feature type="binding site" evidence="12">
    <location>
        <position position="242"/>
    </location>
    <ligand>
        <name>Zn(2+)</name>
        <dbReference type="ChEBI" id="CHEBI:29105"/>
    </ligand>
</feature>
<comment type="pathway">
    <text evidence="3 12">Glycolipid biosynthesis; lipid IV(A) biosynthesis; lipid IV(A) from (3R)-3-hydroxytetradecanoyl-[acyl-carrier-protein] and UDP-N-acetyl-alpha-D-glucosamine: step 2/6.</text>
</comment>
<keyword evidence="6 12" id="KW-0441">Lipid A biosynthesis</keyword>
<evidence type="ECO:0000256" key="8">
    <source>
        <dbReference type="ARBA" id="ARBA00022801"/>
    </source>
</evidence>
<evidence type="ECO:0000256" key="10">
    <source>
        <dbReference type="ARBA" id="ARBA00023098"/>
    </source>
</evidence>
<dbReference type="GO" id="GO:0103117">
    <property type="term" value="F:UDP-3-O-acyl-N-acetylglucosamine deacetylase activity"/>
    <property type="evidence" value="ECO:0007669"/>
    <property type="project" value="UniProtKB-UniRule"/>
</dbReference>
<gene>
    <name evidence="12 13" type="primary">lpxC</name>
    <name evidence="13" type="ORF">DAA48_16155</name>
</gene>
<feature type="active site" description="Proton donor" evidence="12">
    <location>
        <position position="269"/>
    </location>
</feature>
<comment type="cofactor">
    <cofactor evidence="1 12">
        <name>Zn(2+)</name>
        <dbReference type="ChEBI" id="CHEBI:29105"/>
    </cofactor>
</comment>
<reference evidence="13 14" key="1">
    <citation type="submission" date="2018-03" db="EMBL/GenBank/DDBJ databases">
        <title>Aeromonas veronii whole genome sequencing and analysis.</title>
        <authorList>
            <person name="Xie H."/>
            <person name="Liu T."/>
            <person name="Wang K."/>
        </authorList>
    </citation>
    <scope>NUCLEOTIDE SEQUENCE [LARGE SCALE GENOMIC DNA]</scope>
    <source>
        <strain evidence="13 14">XH.VA.1</strain>
    </source>
</reference>
<dbReference type="GO" id="GO:0009245">
    <property type="term" value="P:lipid A biosynthetic process"/>
    <property type="evidence" value="ECO:0007669"/>
    <property type="project" value="UniProtKB-UniRule"/>
</dbReference>
<evidence type="ECO:0000256" key="1">
    <source>
        <dbReference type="ARBA" id="ARBA00001947"/>
    </source>
</evidence>
<accession>A0A2T4MZY6</accession>
<comment type="caution">
    <text evidence="13">The sequence shown here is derived from an EMBL/GenBank/DDBJ whole genome shotgun (WGS) entry which is preliminary data.</text>
</comment>
<name>A0A2T4MZY6_AERVE</name>
<sequence length="310" mass="34220">MIRQRTIRKEICTTGVGLHSGNRVYMNLKPAPINTGVVFIRNDLSPKTIIKADASLVHDTLLCTALVGDNGVRVSTIEHLSAALSALGIDNIFVELDSSEVPVMDGSSHPFLYLLTSAGIKEQKALKKFIKIKETVRVEDGDKWAELSPAIWGKPGFRLSLEIDFDQPAISRTNQSVSIELTANNFAKNISRARTFGFMKDIEMLRAKNLALGGTLDNAVVIDDYKVINPDGLRFDDEFVRHKMLDAIGDLYMSGSSIIGSFNAYKTGHYLNNKLIRCLLENKTAWEYVEFGGGDESGDIYSIESTLILA</sequence>
<feature type="binding site" evidence="12">
    <location>
        <position position="246"/>
    </location>
    <ligand>
        <name>Zn(2+)</name>
        <dbReference type="ChEBI" id="CHEBI:29105"/>
    </ligand>
</feature>
<protein>
    <recommendedName>
        <fullName evidence="4 12">UDP-3-O-acyl-N-acetylglucosamine deacetylase</fullName>
        <shortName evidence="12">UDP-3-O-acyl-GlcNAc deacetylase</shortName>
        <ecNumber evidence="4 12">3.5.1.108</ecNumber>
    </recommendedName>
    <alternativeName>
        <fullName evidence="12">UDP-3-O-[R-3-hydroxymyristoyl]-N-acetylglucosamine deacetylase</fullName>
    </alternativeName>
</protein>
<evidence type="ECO:0000313" key="14">
    <source>
        <dbReference type="Proteomes" id="UP000241986"/>
    </source>
</evidence>